<dbReference type="RefSeq" id="WP_010423696.1">
    <property type="nucleotide sequence ID" value="NZ_OY974080.1"/>
</dbReference>
<proteinExistence type="predicted"/>
<sequence length="159" mass="17453">MRKQKMSTLPTSDLDKYKTPGPNSLDSDIAMKSASVKSDIEELEQLFKDTIKDGIAIFNSALKVSIENNPNALLHEAAEHGKKELVVETLKVNRDSIDSTTLQGVSVLHSAIAGVSNKEIIEILLQAEPTLVTKKDASGLTPSRYNTSKEILEILQDYE</sequence>
<feature type="region of interest" description="Disordered" evidence="1">
    <location>
        <begin position="1"/>
        <end position="28"/>
    </location>
</feature>
<dbReference type="Gene3D" id="1.25.40.20">
    <property type="entry name" value="Ankyrin repeat-containing domain"/>
    <property type="match status" value="1"/>
</dbReference>
<evidence type="ECO:0000256" key="1">
    <source>
        <dbReference type="SAM" id="MobiDB-lite"/>
    </source>
</evidence>
<keyword evidence="3" id="KW-1185">Reference proteome</keyword>
<accession>A0ABM9NBS4</accession>
<dbReference type="Proteomes" id="UP001642485">
    <property type="component" value="Chromosome"/>
</dbReference>
<dbReference type="SUPFAM" id="SSF48403">
    <property type="entry name" value="Ankyrin repeat"/>
    <property type="match status" value="1"/>
</dbReference>
<organism evidence="2 3">
    <name type="scientific">Rickettsia helvetica</name>
    <dbReference type="NCBI Taxonomy" id="35789"/>
    <lineage>
        <taxon>Bacteria</taxon>
        <taxon>Pseudomonadati</taxon>
        <taxon>Pseudomonadota</taxon>
        <taxon>Alphaproteobacteria</taxon>
        <taxon>Rickettsiales</taxon>
        <taxon>Rickettsiaceae</taxon>
        <taxon>Rickettsieae</taxon>
        <taxon>Rickettsia</taxon>
        <taxon>spotted fever group</taxon>
    </lineage>
</organism>
<reference evidence="2 3" key="1">
    <citation type="submission" date="2024-02" db="EMBL/GenBank/DDBJ databases">
        <authorList>
            <person name="Nijsse B."/>
            <person name="Sprong H."/>
        </authorList>
    </citation>
    <scope>NUCLEOTIDE SEQUENCE [LARGE SCALE GENOMIC DNA]</scope>
    <source>
        <strain evidence="2">OB144</strain>
    </source>
</reference>
<name>A0ABM9NBS4_RICHE</name>
<protein>
    <submittedName>
        <fullName evidence="2">Ankyrin repeat domain-containing protein</fullName>
    </submittedName>
</protein>
<dbReference type="EMBL" id="OZ018776">
    <property type="protein sequence ID" value="CAK9120953.1"/>
    <property type="molecule type" value="Genomic_DNA"/>
</dbReference>
<evidence type="ECO:0000313" key="2">
    <source>
        <dbReference type="EMBL" id="CAK9120953.1"/>
    </source>
</evidence>
<dbReference type="InterPro" id="IPR036770">
    <property type="entry name" value="Ankyrin_rpt-contain_sf"/>
</dbReference>
<feature type="compositionally biased region" description="Polar residues" evidence="1">
    <location>
        <begin position="1"/>
        <end position="11"/>
    </location>
</feature>
<evidence type="ECO:0000313" key="3">
    <source>
        <dbReference type="Proteomes" id="UP001642485"/>
    </source>
</evidence>
<gene>
    <name evidence="2" type="ORF">OB144RH_04105</name>
</gene>